<evidence type="ECO:0000256" key="3">
    <source>
        <dbReference type="ARBA" id="ARBA00022989"/>
    </source>
</evidence>
<keyword evidence="3 5" id="KW-1133">Transmembrane helix</keyword>
<evidence type="ECO:0000256" key="1">
    <source>
        <dbReference type="ARBA" id="ARBA00004141"/>
    </source>
</evidence>
<dbReference type="Gene3D" id="1.20.1250.20">
    <property type="entry name" value="MFS general substrate transporter like domains"/>
    <property type="match status" value="1"/>
</dbReference>
<evidence type="ECO:0000256" key="5">
    <source>
        <dbReference type="SAM" id="Phobius"/>
    </source>
</evidence>
<reference evidence="7 8" key="2">
    <citation type="submission" date="2018-11" db="EMBL/GenBank/DDBJ databases">
        <authorList>
            <consortium name="Pathogen Informatics"/>
        </authorList>
    </citation>
    <scope>NUCLEOTIDE SEQUENCE [LARGE SCALE GENOMIC DNA]</scope>
</reference>
<name>A0A0R3TGE5_RODNA</name>
<dbReference type="GO" id="GO:0022857">
    <property type="term" value="F:transmembrane transporter activity"/>
    <property type="evidence" value="ECO:0007669"/>
    <property type="project" value="InterPro"/>
</dbReference>
<dbReference type="InterPro" id="IPR036259">
    <property type="entry name" value="MFS_trans_sf"/>
</dbReference>
<evidence type="ECO:0000313" key="9">
    <source>
        <dbReference type="WBParaSite" id="HNAJ_0000613601-mRNA-1"/>
    </source>
</evidence>
<evidence type="ECO:0000313" key="7">
    <source>
        <dbReference type="EMBL" id="VDO01992.1"/>
    </source>
</evidence>
<keyword evidence="2 5" id="KW-0812">Transmembrane</keyword>
<proteinExistence type="predicted"/>
<dbReference type="InterPro" id="IPR020846">
    <property type="entry name" value="MFS_dom"/>
</dbReference>
<feature type="domain" description="Major facilitator superfamily (MFS) profile" evidence="6">
    <location>
        <begin position="15"/>
        <end position="84"/>
    </location>
</feature>
<dbReference type="AlphaFoldDB" id="A0A0R3TGE5"/>
<comment type="subcellular location">
    <subcellularLocation>
        <location evidence="1">Membrane</location>
        <topology evidence="1">Multi-pass membrane protein</topology>
    </subcellularLocation>
</comment>
<feature type="transmembrane region" description="Helical" evidence="5">
    <location>
        <begin position="12"/>
        <end position="35"/>
    </location>
</feature>
<feature type="transmembrane region" description="Helical" evidence="5">
    <location>
        <begin position="55"/>
        <end position="79"/>
    </location>
</feature>
<organism evidence="9">
    <name type="scientific">Rodentolepis nana</name>
    <name type="common">Dwarf tapeworm</name>
    <name type="synonym">Hymenolepis nana</name>
    <dbReference type="NCBI Taxonomy" id="102285"/>
    <lineage>
        <taxon>Eukaryota</taxon>
        <taxon>Metazoa</taxon>
        <taxon>Spiralia</taxon>
        <taxon>Lophotrochozoa</taxon>
        <taxon>Platyhelminthes</taxon>
        <taxon>Cestoda</taxon>
        <taxon>Eucestoda</taxon>
        <taxon>Cyclophyllidea</taxon>
        <taxon>Hymenolepididae</taxon>
        <taxon>Rodentolepis</taxon>
    </lineage>
</organism>
<keyword evidence="4 5" id="KW-0472">Membrane</keyword>
<dbReference type="EMBL" id="UZAE01006117">
    <property type="protein sequence ID" value="VDO01992.1"/>
    <property type="molecule type" value="Genomic_DNA"/>
</dbReference>
<evidence type="ECO:0000313" key="8">
    <source>
        <dbReference type="Proteomes" id="UP000278807"/>
    </source>
</evidence>
<dbReference type="OrthoDB" id="6268835at2759"/>
<evidence type="ECO:0000256" key="2">
    <source>
        <dbReference type="ARBA" id="ARBA00022692"/>
    </source>
</evidence>
<dbReference type="GO" id="GO:0016020">
    <property type="term" value="C:membrane"/>
    <property type="evidence" value="ECO:0007669"/>
    <property type="project" value="UniProtKB-SubCell"/>
</dbReference>
<dbReference type="WBParaSite" id="HNAJ_0000613601-mRNA-1">
    <property type="protein sequence ID" value="HNAJ_0000613601-mRNA-1"/>
    <property type="gene ID" value="HNAJ_0000613601"/>
</dbReference>
<dbReference type="InterPro" id="IPR005828">
    <property type="entry name" value="MFS_sugar_transport-like"/>
</dbReference>
<reference evidence="9" key="1">
    <citation type="submission" date="2017-02" db="UniProtKB">
        <authorList>
            <consortium name="WormBaseParasite"/>
        </authorList>
    </citation>
    <scope>IDENTIFICATION</scope>
</reference>
<accession>A0A0R3TGE5</accession>
<evidence type="ECO:0000256" key="4">
    <source>
        <dbReference type="ARBA" id="ARBA00023136"/>
    </source>
</evidence>
<sequence>MVAQQGVTINLILAIFTTCFGSSFVVGYNSAVINLPEDNIKKFLSKHITYFDASVLYAFVNSVLFASAAIAAFCCGYVADTFGR</sequence>
<dbReference type="PROSITE" id="PS50850">
    <property type="entry name" value="MFS"/>
    <property type="match status" value="1"/>
</dbReference>
<keyword evidence="8" id="KW-1185">Reference proteome</keyword>
<gene>
    <name evidence="7" type="ORF">HNAJ_LOCUS6132</name>
</gene>
<evidence type="ECO:0000259" key="6">
    <source>
        <dbReference type="PROSITE" id="PS50850"/>
    </source>
</evidence>
<protein>
    <submittedName>
        <fullName evidence="9">MFS domain-containing protein</fullName>
    </submittedName>
</protein>
<dbReference type="Proteomes" id="UP000278807">
    <property type="component" value="Unassembled WGS sequence"/>
</dbReference>
<dbReference type="STRING" id="102285.A0A0R3TGE5"/>
<dbReference type="Pfam" id="PF00083">
    <property type="entry name" value="Sugar_tr"/>
    <property type="match status" value="1"/>
</dbReference>